<feature type="signal peptide" evidence="2">
    <location>
        <begin position="1"/>
        <end position="18"/>
    </location>
</feature>
<evidence type="ECO:0000256" key="1">
    <source>
        <dbReference type="SAM" id="MobiDB-lite"/>
    </source>
</evidence>
<proteinExistence type="predicted"/>
<dbReference type="EMBL" id="JACIIV010000001">
    <property type="protein sequence ID" value="MBB6225974.1"/>
    <property type="molecule type" value="Genomic_DNA"/>
</dbReference>
<gene>
    <name evidence="3" type="ORF">FHS79_000125</name>
</gene>
<comment type="caution">
    <text evidence="3">The sequence shown here is derived from an EMBL/GenBank/DDBJ whole genome shotgun (WGS) entry which is preliminary data.</text>
</comment>
<organism evidence="3 4">
    <name type="scientific">Polymorphobacter multimanifer</name>
    <dbReference type="NCBI Taxonomy" id="1070431"/>
    <lineage>
        <taxon>Bacteria</taxon>
        <taxon>Pseudomonadati</taxon>
        <taxon>Pseudomonadota</taxon>
        <taxon>Alphaproteobacteria</taxon>
        <taxon>Sphingomonadales</taxon>
        <taxon>Sphingosinicellaceae</taxon>
        <taxon>Polymorphobacter</taxon>
    </lineage>
</organism>
<accession>A0A841L0B2</accession>
<sequence length="460" mass="47936">MFRILLIVSALVALPAQAQQPPRRTAPAAAAAAGSAYAVGGIKVDVAAKDPESARFAAFRIAQRQAWPQLWSRLTGNPVGAAPKLSDGQLDSVVAGIESQGERFSTTRYIATLGVVFDRSRVTDFIGTAGGAVQSPPMLLLPVWIDGGVSIIHQVRTPWLAAWGRFRENVTPIDYVLAPGGAVDNVLLTPGQLVRPVRSSWRTILTRHDTVDVLVAEARVRRTWPGGPIAVRFAARHGPDAEQLGSFELRADGEDGLNAMLDEGVRRIDALYSTALQTGRLRAEAGLAVDLEPIIAQAPFLDGSMMAGALSNDAVINGTEIAVITPDAAALAAFETLLRQTEGVTAVTATSLSLGGTSRLLVSHFGTLEMLQEALAARGLGLSIEGGRTVLRRLPGGVPPPTAPGPTEPGVPASPGAPAPAAPSPAQTPRPAPRAPDPGAPRAPDPAARAPVDLLPRPQP</sequence>
<reference evidence="3 4" key="1">
    <citation type="submission" date="2020-08" db="EMBL/GenBank/DDBJ databases">
        <title>Genomic Encyclopedia of Type Strains, Phase IV (KMG-IV): sequencing the most valuable type-strain genomes for metagenomic binning, comparative biology and taxonomic classification.</title>
        <authorList>
            <person name="Goeker M."/>
        </authorList>
    </citation>
    <scope>NUCLEOTIDE SEQUENCE [LARGE SCALE GENOMIC DNA]</scope>
    <source>
        <strain evidence="3 4">DSM 102189</strain>
    </source>
</reference>
<name>A0A841L0B2_9SPHN</name>
<dbReference type="RefSeq" id="WP_184193765.1">
    <property type="nucleotide sequence ID" value="NZ_JACIIV010000001.1"/>
</dbReference>
<feature type="region of interest" description="Disordered" evidence="1">
    <location>
        <begin position="393"/>
        <end position="460"/>
    </location>
</feature>
<feature type="compositionally biased region" description="Pro residues" evidence="1">
    <location>
        <begin position="397"/>
        <end position="409"/>
    </location>
</feature>
<feature type="chain" id="PRO_5032633156" description="Heavy-metal-associated domain-containing protein" evidence="2">
    <location>
        <begin position="19"/>
        <end position="460"/>
    </location>
</feature>
<dbReference type="Proteomes" id="UP000538147">
    <property type="component" value="Unassembled WGS sequence"/>
</dbReference>
<evidence type="ECO:0000313" key="4">
    <source>
        <dbReference type="Proteomes" id="UP000538147"/>
    </source>
</evidence>
<evidence type="ECO:0008006" key="5">
    <source>
        <dbReference type="Google" id="ProtNLM"/>
    </source>
</evidence>
<evidence type="ECO:0000313" key="3">
    <source>
        <dbReference type="EMBL" id="MBB6225974.1"/>
    </source>
</evidence>
<keyword evidence="4" id="KW-1185">Reference proteome</keyword>
<feature type="compositionally biased region" description="Low complexity" evidence="1">
    <location>
        <begin position="445"/>
        <end position="460"/>
    </location>
</feature>
<evidence type="ECO:0000256" key="2">
    <source>
        <dbReference type="SAM" id="SignalP"/>
    </source>
</evidence>
<keyword evidence="2" id="KW-0732">Signal</keyword>
<dbReference type="AlphaFoldDB" id="A0A841L0B2"/>
<protein>
    <recommendedName>
        <fullName evidence="5">Heavy-metal-associated domain-containing protein</fullName>
    </recommendedName>
</protein>
<feature type="compositionally biased region" description="Pro residues" evidence="1">
    <location>
        <begin position="415"/>
        <end position="444"/>
    </location>
</feature>